<dbReference type="CDD" id="cd07197">
    <property type="entry name" value="nitrilase"/>
    <property type="match status" value="1"/>
</dbReference>
<evidence type="ECO:0000259" key="2">
    <source>
        <dbReference type="PROSITE" id="PS50263"/>
    </source>
</evidence>
<gene>
    <name evidence="3" type="ORF">GO606_10170</name>
</gene>
<dbReference type="PANTHER" id="PTHR43674:SF16">
    <property type="entry name" value="CARBON-NITROGEN FAMILY, PUTATIVE (AFU_ORTHOLOGUE AFUA_5G02350)-RELATED"/>
    <property type="match status" value="1"/>
</dbReference>
<dbReference type="PANTHER" id="PTHR43674">
    <property type="entry name" value="NITRILASE C965.09-RELATED"/>
    <property type="match status" value="1"/>
</dbReference>
<dbReference type="EMBL" id="WTVG01000024">
    <property type="protein sequence ID" value="NMG25085.1"/>
    <property type="molecule type" value="Genomic_DNA"/>
</dbReference>
<dbReference type="Pfam" id="PF00795">
    <property type="entry name" value="CN_hydrolase"/>
    <property type="match status" value="1"/>
</dbReference>
<dbReference type="RefSeq" id="WP_169118450.1">
    <property type="nucleotide sequence ID" value="NZ_WTVG02000035.1"/>
</dbReference>
<dbReference type="InterPro" id="IPR050345">
    <property type="entry name" value="Aliph_Amidase/BUP"/>
</dbReference>
<dbReference type="PROSITE" id="PS50263">
    <property type="entry name" value="CN_HYDROLASE"/>
    <property type="match status" value="1"/>
</dbReference>
<keyword evidence="1" id="KW-0378">Hydrolase</keyword>
<dbReference type="InterPro" id="IPR003010">
    <property type="entry name" value="C-N_Hydrolase"/>
</dbReference>
<dbReference type="Proteomes" id="UP000615989">
    <property type="component" value="Unassembled WGS sequence"/>
</dbReference>
<keyword evidence="4" id="KW-1185">Reference proteome</keyword>
<evidence type="ECO:0000256" key="1">
    <source>
        <dbReference type="ARBA" id="ARBA00022801"/>
    </source>
</evidence>
<evidence type="ECO:0000313" key="4">
    <source>
        <dbReference type="Proteomes" id="UP000615989"/>
    </source>
</evidence>
<dbReference type="Gene3D" id="3.60.110.10">
    <property type="entry name" value="Carbon-nitrogen hydrolase"/>
    <property type="match status" value="1"/>
</dbReference>
<protein>
    <recommendedName>
        <fullName evidence="2">CN hydrolase domain-containing protein</fullName>
    </recommendedName>
</protein>
<evidence type="ECO:0000313" key="3">
    <source>
        <dbReference type="EMBL" id="NMG25085.1"/>
    </source>
</evidence>
<reference evidence="3" key="1">
    <citation type="submission" date="2019-12" db="EMBL/GenBank/DDBJ databases">
        <title>Comparative genomics gives insights into the taxonomy of the Azoarcus-Aromatoleum group and reveals separate origins of nif in the plant-associated Azoarcus and non-plant-associated Aromatoleum sub-groups.</title>
        <authorList>
            <person name="Lafos M."/>
            <person name="Maluk M."/>
            <person name="Batista M."/>
            <person name="Junghare M."/>
            <person name="Carmona M."/>
            <person name="Faoro H."/>
            <person name="Cruz L.M."/>
            <person name="Battistoni F."/>
            <person name="De Souza E."/>
            <person name="Pedrosa F."/>
            <person name="Chen W.-M."/>
            <person name="Poole P.S."/>
            <person name="Dixon R.A."/>
            <person name="James E.K."/>
        </authorList>
    </citation>
    <scope>NUCLEOTIDE SEQUENCE</scope>
    <source>
        <strain evidence="3">LuFRes1</strain>
    </source>
</reference>
<sequence>MTDRTLTVAAVQMESKNGDIAGNLARAGRWAGEAARCGAALVLLPELFSTGFELNAHSWHSAEPQGGPSETWLTAVARRHGLHIGGSYLEARGEDFFNTFALAAPDGAIAGRVRKSHPCSLEAYVFAGGDDDHVIPTAIGRIGVAICYDSSLHAVWDKLLAGDPDLALMPMSAPTPMRNFLYTQKRIDAYHAAFRDGATQIAAGVGVPVLMANKWGPWETDLPGIWPRQTSRFPGFSHIADSDGREVARVGDGEGVIVAPVRLVAGRKRRTLPPECDRYRPWIGSVPSDFKLFRWFEALGRRWYGRHPQRAGVARRICATGSS</sequence>
<accession>A0ABX1PNT7</accession>
<comment type="caution">
    <text evidence="3">The sequence shown here is derived from an EMBL/GenBank/DDBJ whole genome shotgun (WGS) entry which is preliminary data.</text>
</comment>
<dbReference type="SUPFAM" id="SSF56317">
    <property type="entry name" value="Carbon-nitrogen hydrolase"/>
    <property type="match status" value="1"/>
</dbReference>
<dbReference type="InterPro" id="IPR036526">
    <property type="entry name" value="C-N_Hydrolase_sf"/>
</dbReference>
<name>A0ABX1PNT7_9RHOO</name>
<feature type="domain" description="CN hydrolase" evidence="2">
    <location>
        <begin position="6"/>
        <end position="263"/>
    </location>
</feature>
<proteinExistence type="predicted"/>
<organism evidence="3 4">
    <name type="scientific">Aromatoleum anaerobium</name>
    <dbReference type="NCBI Taxonomy" id="182180"/>
    <lineage>
        <taxon>Bacteria</taxon>
        <taxon>Pseudomonadati</taxon>
        <taxon>Pseudomonadota</taxon>
        <taxon>Betaproteobacteria</taxon>
        <taxon>Rhodocyclales</taxon>
        <taxon>Rhodocyclaceae</taxon>
        <taxon>Aromatoleum</taxon>
    </lineage>
</organism>